<protein>
    <submittedName>
        <fullName evidence="2">Uncharacterized protein</fullName>
    </submittedName>
</protein>
<gene>
    <name evidence="2" type="ORF">GCM10022256_03760</name>
</gene>
<keyword evidence="1" id="KW-0812">Transmembrane</keyword>
<feature type="transmembrane region" description="Helical" evidence="1">
    <location>
        <begin position="38"/>
        <end position="61"/>
    </location>
</feature>
<name>A0ABP8DXR7_9MICO</name>
<dbReference type="EMBL" id="BAABAU010000001">
    <property type="protein sequence ID" value="GAA4264764.1"/>
    <property type="molecule type" value="Genomic_DNA"/>
</dbReference>
<dbReference type="Proteomes" id="UP001501594">
    <property type="component" value="Unassembled WGS sequence"/>
</dbReference>
<organism evidence="2 3">
    <name type="scientific">Frondihabitans peucedani</name>
    <dbReference type="NCBI Taxonomy" id="598626"/>
    <lineage>
        <taxon>Bacteria</taxon>
        <taxon>Bacillati</taxon>
        <taxon>Actinomycetota</taxon>
        <taxon>Actinomycetes</taxon>
        <taxon>Micrococcales</taxon>
        <taxon>Microbacteriaceae</taxon>
        <taxon>Frondihabitans</taxon>
    </lineage>
</organism>
<sequence>MNSTVDAPTERLSRIRDALVERVETAPARRRRPHRSTVVAVVTAFVVGGALTGGLTAAAAAGSGDQSAVESLMATTARYDMSETTHGRLVGAPVFQQLSGPAEIRLPSRPAGADAIEVVFTCTDPGTFSQRWGSLPVGEAGPCTVGSPDAAAYRSVSGTGRSFTVSGPDSARYAVWISWARFPTLARASAQQDAETADGKATFAEYTTAFNRLQACMAEAGHPMGVVPFADERYDYAYASDGSVAFDTECYPREFEAVDTLWQGEHPVP</sequence>
<reference evidence="3" key="1">
    <citation type="journal article" date="2019" name="Int. J. Syst. Evol. Microbiol.">
        <title>The Global Catalogue of Microorganisms (GCM) 10K type strain sequencing project: providing services to taxonomists for standard genome sequencing and annotation.</title>
        <authorList>
            <consortium name="The Broad Institute Genomics Platform"/>
            <consortium name="The Broad Institute Genome Sequencing Center for Infectious Disease"/>
            <person name="Wu L."/>
            <person name="Ma J."/>
        </authorList>
    </citation>
    <scope>NUCLEOTIDE SEQUENCE [LARGE SCALE GENOMIC DNA]</scope>
    <source>
        <strain evidence="3">JCM 17442</strain>
    </source>
</reference>
<evidence type="ECO:0000313" key="2">
    <source>
        <dbReference type="EMBL" id="GAA4264764.1"/>
    </source>
</evidence>
<comment type="caution">
    <text evidence="2">The sequence shown here is derived from an EMBL/GenBank/DDBJ whole genome shotgun (WGS) entry which is preliminary data.</text>
</comment>
<keyword evidence="1" id="KW-0472">Membrane</keyword>
<evidence type="ECO:0000256" key="1">
    <source>
        <dbReference type="SAM" id="Phobius"/>
    </source>
</evidence>
<dbReference type="RefSeq" id="WP_344793343.1">
    <property type="nucleotide sequence ID" value="NZ_BAABAU010000001.1"/>
</dbReference>
<accession>A0ABP8DXR7</accession>
<proteinExistence type="predicted"/>
<evidence type="ECO:0000313" key="3">
    <source>
        <dbReference type="Proteomes" id="UP001501594"/>
    </source>
</evidence>
<keyword evidence="1" id="KW-1133">Transmembrane helix</keyword>
<keyword evidence="3" id="KW-1185">Reference proteome</keyword>